<keyword evidence="3" id="KW-1185">Reference proteome</keyword>
<dbReference type="STRING" id="445709.ABW99_12170"/>
<dbReference type="EMBL" id="CP011568">
    <property type="protein sequence ID" value="AKJ68863.1"/>
    <property type="molecule type" value="Genomic_DNA"/>
</dbReference>
<evidence type="ECO:0000256" key="1">
    <source>
        <dbReference type="SAM" id="Coils"/>
    </source>
</evidence>
<gene>
    <name evidence="2" type="ORF">ABW99_12170</name>
</gene>
<sequence>MDDKLERLRRIRELKRRSALTRANQQDATVNQSRAVFARAQAVLGQCIEGQASEAQRLSEVMSGTRATVRELQYAGQNEVALQRLIIRAGQNASQASERLREEQARLDELRRHFWRAEANTRKIDKLDERVAQRRGKQEEFRAELALDAAALRGRAGAAALLDDGDIDEAGAAALPGLPE</sequence>
<dbReference type="PATRIC" id="fig|445709.3.peg.2588"/>
<name>A0A0G3EP52_9BURK</name>
<keyword evidence="1" id="KW-0175">Coiled coil</keyword>
<dbReference type="RefSeq" id="WP_047214757.1">
    <property type="nucleotide sequence ID" value="NZ_CP011568.3"/>
</dbReference>
<accession>A0A0G3EP52</accession>
<reference evidence="3" key="1">
    <citation type="submission" date="2015-06" db="EMBL/GenBank/DDBJ databases">
        <authorList>
            <person name="Lim Y.L."/>
            <person name="Ee R."/>
            <person name="Yong D."/>
            <person name="How K.Y."/>
            <person name="Yin W.F."/>
            <person name="Chan K.G."/>
        </authorList>
    </citation>
    <scope>NUCLEOTIDE SEQUENCE [LARGE SCALE GENOMIC DNA]</scope>
    <source>
        <strain evidence="3">DSM 25325</strain>
    </source>
</reference>
<evidence type="ECO:0000313" key="2">
    <source>
        <dbReference type="EMBL" id="AKJ68863.1"/>
    </source>
</evidence>
<feature type="coiled-coil region" evidence="1">
    <location>
        <begin position="93"/>
        <end position="120"/>
    </location>
</feature>
<evidence type="ECO:0000313" key="3">
    <source>
        <dbReference type="Proteomes" id="UP000036700"/>
    </source>
</evidence>
<dbReference type="Proteomes" id="UP000036700">
    <property type="component" value="Chromosome"/>
</dbReference>
<dbReference type="KEGG" id="ptx:ABW99_12170"/>
<organism evidence="2 3">
    <name type="scientific">Pandoraea thiooxydans</name>
    <dbReference type="NCBI Taxonomy" id="445709"/>
    <lineage>
        <taxon>Bacteria</taxon>
        <taxon>Pseudomonadati</taxon>
        <taxon>Pseudomonadota</taxon>
        <taxon>Betaproteobacteria</taxon>
        <taxon>Burkholderiales</taxon>
        <taxon>Burkholderiaceae</taxon>
        <taxon>Pandoraea</taxon>
    </lineage>
</organism>
<protein>
    <submittedName>
        <fullName evidence="2">Uncharacterized protein</fullName>
    </submittedName>
</protein>
<dbReference type="AlphaFoldDB" id="A0A0G3EP52"/>
<proteinExistence type="predicted"/>